<dbReference type="Pfam" id="PF04411">
    <property type="entry name" value="PDDEXK_7"/>
    <property type="match status" value="1"/>
</dbReference>
<comment type="caution">
    <text evidence="2">The sequence shown here is derived from an EMBL/GenBank/DDBJ whole genome shotgun (WGS) entry which is preliminary data.</text>
</comment>
<accession>A0A8I0DQ26</accession>
<dbReference type="AlphaFoldDB" id="A0A8I0DQ26"/>
<keyword evidence="3" id="KW-1185">Reference proteome</keyword>
<sequence>MDSQPSGNNKELIFIETDEIYFIIKGNENAVGYSEEKSLDVSSNCNIINSEFDENIHFKEYKNYEIIIEAKNKVKIDFYHDNTNIRNKVTPTGRSGKILSGIINFRGDIGYSDLYIFVNGNEHLKVTLEIFPSKIDYKDDYKELLRDVNEEIYNLAYGFLSTTYLGAELTNKNSNTYTEFYSILNYIYKRLIKAINIIIYNPHHGLVKDSRICKYHSLRNTSNETIKWLEKRPHVMKNIEGIYIPNEALQISKRLTYDTNENRFLKFILLRIVKKIDMFISNYNKSYWSKDEEVINKLILMKKQIMKIFNTSFLKEVSSWQQNISASLVFSMASGYKEIYKYYLMLQKGLNINSNIFAISMKDLPLLYEYWCFIKINSLLRKRYKLISSDFVKVNNEGIVVALRKGKSSTLVYENPRTKEKFRVLYNTNTLSGTINQKPDNILSIDKGKNTMTYEFIFDAKYKMESSENYKNRYGGIGPKEEDVNTMHRYRDAIVYKNKDTSKYENCIFGAFVLFPHKDEEEFKKHSFYKSISEVNIGAIPFLPSSTKLMEEFLDELINESSYSTFERALDQNGNDEYLRDEYFKNRNVLIGPIKDEKQFDIVMEHNFYHVPKKSVDFIKNNIEYVALSQPINMFKSEAGISYYGKVIEIREVERREITELPKDSNELYYLIKIEKWIELPKKIEVMGYAVRRCLYSSEYLLKNSTMISELLIKSKEEYRVCCELKRFGEKASLNEDDNKIMHMECGNGKLIVFNKNEISVYSKGNVEKFSISEFSRNIRKVIQI</sequence>
<name>A0A8I0DQ26_9CLOT</name>
<organism evidence="2 3">
    <name type="scientific">Clostridium lentum</name>
    <dbReference type="NCBI Taxonomy" id="2763037"/>
    <lineage>
        <taxon>Bacteria</taxon>
        <taxon>Bacillati</taxon>
        <taxon>Bacillota</taxon>
        <taxon>Clostridia</taxon>
        <taxon>Eubacteriales</taxon>
        <taxon>Clostridiaceae</taxon>
        <taxon>Clostridium</taxon>
    </lineage>
</organism>
<proteinExistence type="predicted"/>
<evidence type="ECO:0000259" key="1">
    <source>
        <dbReference type="Pfam" id="PF09823"/>
    </source>
</evidence>
<reference evidence="2" key="1">
    <citation type="submission" date="2020-08" db="EMBL/GenBank/DDBJ databases">
        <title>Genome public.</title>
        <authorList>
            <person name="Liu C."/>
            <person name="Sun Q."/>
        </authorList>
    </citation>
    <scope>NUCLEOTIDE SEQUENCE</scope>
    <source>
        <strain evidence="2">NSJ-42</strain>
    </source>
</reference>
<dbReference type="Proteomes" id="UP000662088">
    <property type="component" value="Unassembled WGS sequence"/>
</dbReference>
<dbReference type="InterPro" id="IPR018633">
    <property type="entry name" value="DUF2357"/>
</dbReference>
<protein>
    <submittedName>
        <fullName evidence="2">DUF2357 domain-containing protein</fullName>
    </submittedName>
</protein>
<evidence type="ECO:0000313" key="3">
    <source>
        <dbReference type="Proteomes" id="UP000662088"/>
    </source>
</evidence>
<dbReference type="EMBL" id="JACOOQ010000023">
    <property type="protein sequence ID" value="MBC5641082.1"/>
    <property type="molecule type" value="Genomic_DNA"/>
</dbReference>
<feature type="domain" description="DUF2357" evidence="1">
    <location>
        <begin position="101"/>
        <end position="343"/>
    </location>
</feature>
<evidence type="ECO:0000313" key="2">
    <source>
        <dbReference type="EMBL" id="MBC5641082.1"/>
    </source>
</evidence>
<dbReference type="Pfam" id="PF09823">
    <property type="entry name" value="DUF2357"/>
    <property type="match status" value="1"/>
</dbReference>
<dbReference type="RefSeq" id="WP_186835562.1">
    <property type="nucleotide sequence ID" value="NZ_JACOOQ010000023.1"/>
</dbReference>
<gene>
    <name evidence="2" type="ORF">H8R92_11800</name>
</gene>
<dbReference type="InterPro" id="IPR007505">
    <property type="entry name" value="PDDEXK_7"/>
</dbReference>